<feature type="domain" description="Glycoside hydrolase family 5" evidence="4">
    <location>
        <begin position="86"/>
        <end position="306"/>
    </location>
</feature>
<keyword evidence="1 3" id="KW-0378">Hydrolase</keyword>
<reference evidence="5 6" key="1">
    <citation type="journal article" date="2013" name="Mar. Genomics">
        <title>Expression of sulfatases in Rhodopirellula baltica and the diversity of sulfatases in the genus Rhodopirellula.</title>
        <authorList>
            <person name="Wegner C.E."/>
            <person name="Richter-Heitmann T."/>
            <person name="Klindworth A."/>
            <person name="Klockow C."/>
            <person name="Richter M."/>
            <person name="Achstetter T."/>
            <person name="Glockner F.O."/>
            <person name="Harder J."/>
        </authorList>
    </citation>
    <scope>NUCLEOTIDE SEQUENCE [LARGE SCALE GENOMIC DNA]</scope>
    <source>
        <strain evidence="5 6">WH47</strain>
    </source>
</reference>
<dbReference type="GO" id="GO:0004553">
    <property type="term" value="F:hydrolase activity, hydrolyzing O-glycosyl compounds"/>
    <property type="evidence" value="ECO:0007669"/>
    <property type="project" value="InterPro"/>
</dbReference>
<proteinExistence type="inferred from homology"/>
<dbReference type="PANTHER" id="PTHR34142">
    <property type="entry name" value="ENDO-BETA-1,4-GLUCANASE A"/>
    <property type="match status" value="1"/>
</dbReference>
<dbReference type="InterPro" id="IPR001547">
    <property type="entry name" value="Glyco_hydro_5"/>
</dbReference>
<dbReference type="EMBL" id="AFAR01000287">
    <property type="protein sequence ID" value="EGF24463.1"/>
    <property type="molecule type" value="Genomic_DNA"/>
</dbReference>
<keyword evidence="2 3" id="KW-0326">Glycosidase</keyword>
<evidence type="ECO:0000313" key="5">
    <source>
        <dbReference type="EMBL" id="EGF24463.1"/>
    </source>
</evidence>
<evidence type="ECO:0000256" key="1">
    <source>
        <dbReference type="ARBA" id="ARBA00022801"/>
    </source>
</evidence>
<dbReference type="Gene3D" id="3.20.20.80">
    <property type="entry name" value="Glycosidases"/>
    <property type="match status" value="1"/>
</dbReference>
<dbReference type="InterPro" id="IPR017853">
    <property type="entry name" value="GH"/>
</dbReference>
<comment type="caution">
    <text evidence="5">The sequence shown here is derived from an EMBL/GenBank/DDBJ whole genome shotgun (WGS) entry which is preliminary data.</text>
</comment>
<evidence type="ECO:0000256" key="2">
    <source>
        <dbReference type="ARBA" id="ARBA00023295"/>
    </source>
</evidence>
<evidence type="ECO:0000256" key="3">
    <source>
        <dbReference type="RuleBase" id="RU361153"/>
    </source>
</evidence>
<gene>
    <name evidence="5" type="ORF">RBWH47_04455</name>
</gene>
<protein>
    <submittedName>
        <fullName evidence="5">Endo-beta-1,4-glucanase</fullName>
    </submittedName>
</protein>
<accession>F2B0S0</accession>
<sequence>MLAHENYHRSHFIIFETSAMKSLVQTLPTLCFALLLVGGMASKAKAQTLGGADGEVIRGTPIVLGKQLPGSVTFAEDISNWIYLRDVCKLNTVRLCWVDPWYEIDAQWTVEEVLPHIDVCVANATLSGMNIIINYHNIDEQGGGQNLDFAQCRAFWEAVAPRYQDNPLVIYEISNEPTFNMNDYLETSFKSAYLDLYNDVRDAAPFRQIILFSFSTIGYPLDEVVRGYENELDWEFTSIAYHMYGGKRVRTSDNVTAIMRDGHRVICTEWNYPGTFRYVSSVDGYEVNSETLEALGNAWVDWRNWDDTTLDEIEQILIPDAMLKGYWWGDSSDCESTDAVVRSISIAIQGTGRGAKRAEATVQISDGCGDPIANALVEGEFRGFLQGQHSGITDAQGNITLNTESFKGKLETFEFCVTNVTADGYQFDGQEVSQTY</sequence>
<dbReference type="GO" id="GO:0000272">
    <property type="term" value="P:polysaccharide catabolic process"/>
    <property type="evidence" value="ECO:0007669"/>
    <property type="project" value="InterPro"/>
</dbReference>
<comment type="similarity">
    <text evidence="3">Belongs to the glycosyl hydrolase 5 (cellulase A) family.</text>
</comment>
<name>F2B0S0_RHOBT</name>
<dbReference type="PANTHER" id="PTHR34142:SF1">
    <property type="entry name" value="GLYCOSIDE HYDROLASE FAMILY 5 DOMAIN-CONTAINING PROTEIN"/>
    <property type="match status" value="1"/>
</dbReference>
<organism evidence="5 6">
    <name type="scientific">Rhodopirellula baltica WH47</name>
    <dbReference type="NCBI Taxonomy" id="991778"/>
    <lineage>
        <taxon>Bacteria</taxon>
        <taxon>Pseudomonadati</taxon>
        <taxon>Planctomycetota</taxon>
        <taxon>Planctomycetia</taxon>
        <taxon>Pirellulales</taxon>
        <taxon>Pirellulaceae</taxon>
        <taxon>Rhodopirellula</taxon>
    </lineage>
</organism>
<dbReference type="PATRIC" id="fig|991778.3.peg.5917"/>
<dbReference type="Pfam" id="PF00150">
    <property type="entry name" value="Cellulase"/>
    <property type="match status" value="1"/>
</dbReference>
<evidence type="ECO:0000313" key="6">
    <source>
        <dbReference type="Proteomes" id="UP000006222"/>
    </source>
</evidence>
<evidence type="ECO:0000259" key="4">
    <source>
        <dbReference type="Pfam" id="PF00150"/>
    </source>
</evidence>
<dbReference type="AlphaFoldDB" id="F2B0S0"/>
<dbReference type="SUPFAM" id="SSF51445">
    <property type="entry name" value="(Trans)glycosidases"/>
    <property type="match status" value="1"/>
</dbReference>
<dbReference type="Proteomes" id="UP000006222">
    <property type="component" value="Unassembled WGS sequence"/>
</dbReference>